<evidence type="ECO:0000313" key="2">
    <source>
        <dbReference type="Proteomes" id="UP001281614"/>
    </source>
</evidence>
<dbReference type="Proteomes" id="UP001281614">
    <property type="component" value="Unassembled WGS sequence"/>
</dbReference>
<dbReference type="AlphaFoldDB" id="A0AAD9YI56"/>
<accession>A0AAD9YI56</accession>
<reference evidence="1" key="1">
    <citation type="submission" date="2023-02" db="EMBL/GenBank/DDBJ databases">
        <title>Colletotrichum kahawae CIFC_Que2 genome sequencing and assembly.</title>
        <authorList>
            <person name="Baroncelli R."/>
        </authorList>
    </citation>
    <scope>NUCLEOTIDE SEQUENCE</scope>
    <source>
        <strain evidence="1">CIFC_Que2</strain>
    </source>
</reference>
<sequence length="132" mass="14708">MSMDGADEPYVSQSYKNAMSQSYKMGSSLLKNILLRKYTPTLTENLQSGVLALLKRHLNLIIDKLPSTDKDVLDTVAGGILFHIVASERVDPQLGVAATREKLVNDRRRTMDVWCAEVSQQLNSAMLRNGKL</sequence>
<protein>
    <submittedName>
        <fullName evidence="1">Uncharacterized protein</fullName>
    </submittedName>
</protein>
<name>A0AAD9YI56_COLKA</name>
<proteinExistence type="predicted"/>
<dbReference type="EMBL" id="VYYT01000135">
    <property type="protein sequence ID" value="KAK2764622.1"/>
    <property type="molecule type" value="Genomic_DNA"/>
</dbReference>
<gene>
    <name evidence="1" type="ORF">CKAH01_04787</name>
</gene>
<evidence type="ECO:0000313" key="1">
    <source>
        <dbReference type="EMBL" id="KAK2764622.1"/>
    </source>
</evidence>
<comment type="caution">
    <text evidence="1">The sequence shown here is derived from an EMBL/GenBank/DDBJ whole genome shotgun (WGS) entry which is preliminary data.</text>
</comment>
<keyword evidence="2" id="KW-1185">Reference proteome</keyword>
<organism evidence="1 2">
    <name type="scientific">Colletotrichum kahawae</name>
    <name type="common">Coffee berry disease fungus</name>
    <dbReference type="NCBI Taxonomy" id="34407"/>
    <lineage>
        <taxon>Eukaryota</taxon>
        <taxon>Fungi</taxon>
        <taxon>Dikarya</taxon>
        <taxon>Ascomycota</taxon>
        <taxon>Pezizomycotina</taxon>
        <taxon>Sordariomycetes</taxon>
        <taxon>Hypocreomycetidae</taxon>
        <taxon>Glomerellales</taxon>
        <taxon>Glomerellaceae</taxon>
        <taxon>Colletotrichum</taxon>
        <taxon>Colletotrichum gloeosporioides species complex</taxon>
    </lineage>
</organism>